<protein>
    <recommendedName>
        <fullName evidence="1">DOG1 domain-containing protein</fullName>
    </recommendedName>
</protein>
<organism evidence="2 3">
    <name type="scientific">Solanum bulbocastanum</name>
    <name type="common">Wild potato</name>
    <dbReference type="NCBI Taxonomy" id="147425"/>
    <lineage>
        <taxon>Eukaryota</taxon>
        <taxon>Viridiplantae</taxon>
        <taxon>Streptophyta</taxon>
        <taxon>Embryophyta</taxon>
        <taxon>Tracheophyta</taxon>
        <taxon>Spermatophyta</taxon>
        <taxon>Magnoliopsida</taxon>
        <taxon>eudicotyledons</taxon>
        <taxon>Gunneridae</taxon>
        <taxon>Pentapetalae</taxon>
        <taxon>asterids</taxon>
        <taxon>lamiids</taxon>
        <taxon>Solanales</taxon>
        <taxon>Solanaceae</taxon>
        <taxon>Solanoideae</taxon>
        <taxon>Solaneae</taxon>
        <taxon>Solanum</taxon>
    </lineage>
</organism>
<evidence type="ECO:0000313" key="3">
    <source>
        <dbReference type="Proteomes" id="UP001371456"/>
    </source>
</evidence>
<reference evidence="2 3" key="1">
    <citation type="submission" date="2024-02" db="EMBL/GenBank/DDBJ databases">
        <title>de novo genome assembly of Solanum bulbocastanum strain 11H21.</title>
        <authorList>
            <person name="Hosaka A.J."/>
        </authorList>
    </citation>
    <scope>NUCLEOTIDE SEQUENCE [LARGE SCALE GENOMIC DNA]</scope>
    <source>
        <tissue evidence="2">Young leaves</tissue>
    </source>
</reference>
<comment type="caution">
    <text evidence="2">The sequence shown here is derived from an EMBL/GenBank/DDBJ whole genome shotgun (WGS) entry which is preliminary data.</text>
</comment>
<feature type="domain" description="DOG1" evidence="1">
    <location>
        <begin position="10"/>
        <end position="99"/>
    </location>
</feature>
<name>A0AAN8TRV6_SOLBU</name>
<evidence type="ECO:0000259" key="1">
    <source>
        <dbReference type="PROSITE" id="PS51806"/>
    </source>
</evidence>
<dbReference type="EMBL" id="JBANQN010000004">
    <property type="protein sequence ID" value="KAK6792599.1"/>
    <property type="molecule type" value="Genomic_DNA"/>
</dbReference>
<dbReference type="GO" id="GO:0006351">
    <property type="term" value="P:DNA-templated transcription"/>
    <property type="evidence" value="ECO:0007669"/>
    <property type="project" value="InterPro"/>
</dbReference>
<dbReference type="GO" id="GO:0043565">
    <property type="term" value="F:sequence-specific DNA binding"/>
    <property type="evidence" value="ECO:0007669"/>
    <property type="project" value="InterPro"/>
</dbReference>
<keyword evidence="3" id="KW-1185">Reference proteome</keyword>
<proteinExistence type="predicted"/>
<gene>
    <name evidence="2" type="ORF">RDI58_011680</name>
</gene>
<sequence>MASTSTSQTPSNINPYYENWLIQLQNFLEKLNAISSSYGGEEEENKSSELVTQVLDHYQDCYREKFNSTNRDVFLLVSPPWFRIDNRARGKVEEAKSRD</sequence>
<dbReference type="AlphaFoldDB" id="A0AAN8TRV6"/>
<dbReference type="PROSITE" id="PS51806">
    <property type="entry name" value="DOG1"/>
    <property type="match status" value="1"/>
</dbReference>
<evidence type="ECO:0000313" key="2">
    <source>
        <dbReference type="EMBL" id="KAK6792599.1"/>
    </source>
</evidence>
<dbReference type="Proteomes" id="UP001371456">
    <property type="component" value="Unassembled WGS sequence"/>
</dbReference>
<accession>A0AAN8TRV6</accession>
<dbReference type="Pfam" id="PF14144">
    <property type="entry name" value="DOG1"/>
    <property type="match status" value="1"/>
</dbReference>
<dbReference type="InterPro" id="IPR025422">
    <property type="entry name" value="TGA_domain"/>
</dbReference>